<evidence type="ECO:0000313" key="4">
    <source>
        <dbReference type="Proteomes" id="UP001162741"/>
    </source>
</evidence>
<feature type="domain" description="Activator of Hsp90 ATPase homologue 1/2-like C-terminal" evidence="2">
    <location>
        <begin position="12"/>
        <end position="146"/>
    </location>
</feature>
<dbReference type="EMBL" id="CP107006">
    <property type="protein sequence ID" value="UYQ94961.1"/>
    <property type="molecule type" value="Genomic_DNA"/>
</dbReference>
<sequence>MYSIHHQLLIAAPLQQVYRAITSVDGLSHWWTPRTELLSSGAPTLRFHFGNGYFKDMIITGQRENTSFHWKCVAGDPEWIGTTLSFELIHDEQVDQPEMKGQVEQAASDRGVVLRFQHTGWRENTPNLAECSYTWAMFLKSLKLYCETGVGKPWPGQHK</sequence>
<dbReference type="InterPro" id="IPR013538">
    <property type="entry name" value="ASHA1/2-like_C"/>
</dbReference>
<comment type="similarity">
    <text evidence="1">Belongs to the AHA1 family.</text>
</comment>
<dbReference type="Proteomes" id="UP001162741">
    <property type="component" value="Chromosome"/>
</dbReference>
<dbReference type="InterPro" id="IPR023393">
    <property type="entry name" value="START-like_dom_sf"/>
</dbReference>
<dbReference type="SUPFAM" id="SSF55961">
    <property type="entry name" value="Bet v1-like"/>
    <property type="match status" value="1"/>
</dbReference>
<dbReference type="RefSeq" id="WP_244838273.1">
    <property type="nucleotide sequence ID" value="NZ_CP107006.1"/>
</dbReference>
<proteinExistence type="inferred from homology"/>
<evidence type="ECO:0000259" key="2">
    <source>
        <dbReference type="Pfam" id="PF08327"/>
    </source>
</evidence>
<evidence type="ECO:0000256" key="1">
    <source>
        <dbReference type="ARBA" id="ARBA00006817"/>
    </source>
</evidence>
<keyword evidence="4" id="KW-1185">Reference proteome</keyword>
<organism evidence="3 4">
    <name type="scientific">Chitinophaga horti</name>
    <dbReference type="NCBI Taxonomy" id="2920382"/>
    <lineage>
        <taxon>Bacteria</taxon>
        <taxon>Pseudomonadati</taxon>
        <taxon>Bacteroidota</taxon>
        <taxon>Chitinophagia</taxon>
        <taxon>Chitinophagales</taxon>
        <taxon>Chitinophagaceae</taxon>
        <taxon>Chitinophaga</taxon>
    </lineage>
</organism>
<dbReference type="Gene3D" id="3.30.530.20">
    <property type="match status" value="1"/>
</dbReference>
<evidence type="ECO:0000313" key="3">
    <source>
        <dbReference type="EMBL" id="UYQ94961.1"/>
    </source>
</evidence>
<reference evidence="3" key="1">
    <citation type="submission" date="2022-10" db="EMBL/GenBank/DDBJ databases">
        <title>Chitinophaga sp. nov., isolated from soil.</title>
        <authorList>
            <person name="Jeon C.O."/>
        </authorList>
    </citation>
    <scope>NUCLEOTIDE SEQUENCE</scope>
    <source>
        <strain evidence="3">R8</strain>
    </source>
</reference>
<dbReference type="Pfam" id="PF08327">
    <property type="entry name" value="AHSA1"/>
    <property type="match status" value="1"/>
</dbReference>
<accession>A0ABY6J9J2</accession>
<dbReference type="CDD" id="cd07814">
    <property type="entry name" value="SRPBCC_CalC_Aha1-like"/>
    <property type="match status" value="1"/>
</dbReference>
<protein>
    <submittedName>
        <fullName evidence="3">SRPBCC domain-containing protein</fullName>
    </submittedName>
</protein>
<name>A0ABY6J9J2_9BACT</name>
<gene>
    <name evidence="3" type="ORF">MKQ68_07620</name>
</gene>